<dbReference type="InterPro" id="IPR012337">
    <property type="entry name" value="RNaseH-like_sf"/>
</dbReference>
<dbReference type="GeneID" id="62157791"/>
<evidence type="ECO:0000313" key="2">
    <source>
        <dbReference type="Proteomes" id="UP000781932"/>
    </source>
</evidence>
<sequence>MIKCGKSPDTFKKAYEIIELLDQDIVSIHNGFGFDLTRITAHVSFPNGTTIVDSIYNIDKYLKSGWSSISSASMLNDLDLPRKLNVDYMVVKLNKKYDVSKMLVCNIRDLNLHALVVEYISSCDRLFALAGISRSTFWDTIADNLGQIVFCYIASVSISINMGLDMSTVFSSVVIGGNSLHGSIIPMLMVYIDCCVSSRSIKFLCEKALIDRSKFPDAIETNNVVDSGEKVLMKDSTEYMYIIKGKSTLLNTA</sequence>
<dbReference type="SUPFAM" id="SSF53098">
    <property type="entry name" value="Ribonuclease H-like"/>
    <property type="match status" value="1"/>
</dbReference>
<proteinExistence type="predicted"/>
<evidence type="ECO:0000313" key="1">
    <source>
        <dbReference type="EMBL" id="KAF9880956.1"/>
    </source>
</evidence>
<comment type="caution">
    <text evidence="1">The sequence shown here is derived from an EMBL/GenBank/DDBJ whole genome shotgun (WGS) entry which is preliminary data.</text>
</comment>
<protein>
    <submittedName>
        <fullName evidence="1">Uncharacterized protein</fullName>
    </submittedName>
</protein>
<reference evidence="1" key="1">
    <citation type="submission" date="2020-03" db="EMBL/GenBank/DDBJ databases">
        <authorList>
            <person name="He L."/>
        </authorList>
    </citation>
    <scope>NUCLEOTIDE SEQUENCE</scope>
    <source>
        <strain evidence="1">CkLH20</strain>
    </source>
</reference>
<name>A0A9P6IHJ4_9PEZI</name>
<organism evidence="1 2">
    <name type="scientific">Colletotrichum karsti</name>
    <dbReference type="NCBI Taxonomy" id="1095194"/>
    <lineage>
        <taxon>Eukaryota</taxon>
        <taxon>Fungi</taxon>
        <taxon>Dikarya</taxon>
        <taxon>Ascomycota</taxon>
        <taxon>Pezizomycotina</taxon>
        <taxon>Sordariomycetes</taxon>
        <taxon>Hypocreomycetidae</taxon>
        <taxon>Glomerellales</taxon>
        <taxon>Glomerellaceae</taxon>
        <taxon>Colletotrichum</taxon>
        <taxon>Colletotrichum boninense species complex</taxon>
    </lineage>
</organism>
<reference evidence="1" key="2">
    <citation type="submission" date="2020-11" db="EMBL/GenBank/DDBJ databases">
        <title>Whole genome sequencing of Colletotrichum sp.</title>
        <authorList>
            <person name="Li H."/>
        </authorList>
    </citation>
    <scope>NUCLEOTIDE SEQUENCE</scope>
    <source>
        <strain evidence="1">CkLH20</strain>
    </source>
</reference>
<dbReference type="RefSeq" id="XP_038750417.1">
    <property type="nucleotide sequence ID" value="XM_038884717.1"/>
</dbReference>
<dbReference type="OrthoDB" id="5426219at2759"/>
<gene>
    <name evidence="1" type="ORF">CkaCkLH20_01998</name>
</gene>
<dbReference type="AlphaFoldDB" id="A0A9P6IHJ4"/>
<dbReference type="EMBL" id="JAATWM020000004">
    <property type="protein sequence ID" value="KAF9880956.1"/>
    <property type="molecule type" value="Genomic_DNA"/>
</dbReference>
<keyword evidence="2" id="KW-1185">Reference proteome</keyword>
<dbReference type="Proteomes" id="UP000781932">
    <property type="component" value="Unassembled WGS sequence"/>
</dbReference>
<accession>A0A9P6IHJ4</accession>